<dbReference type="AlphaFoldDB" id="A0A1M5P372"/>
<organism evidence="1 2">
    <name type="scientific">Flagellimonas flava</name>
    <dbReference type="NCBI Taxonomy" id="570519"/>
    <lineage>
        <taxon>Bacteria</taxon>
        <taxon>Pseudomonadati</taxon>
        <taxon>Bacteroidota</taxon>
        <taxon>Flavobacteriia</taxon>
        <taxon>Flavobacteriales</taxon>
        <taxon>Flavobacteriaceae</taxon>
        <taxon>Flagellimonas</taxon>
    </lineage>
</organism>
<reference evidence="2" key="1">
    <citation type="submission" date="2016-11" db="EMBL/GenBank/DDBJ databases">
        <authorList>
            <person name="Varghese N."/>
            <person name="Submissions S."/>
        </authorList>
    </citation>
    <scope>NUCLEOTIDE SEQUENCE [LARGE SCALE GENOMIC DNA]</scope>
    <source>
        <strain evidence="2">DSM 22638</strain>
    </source>
</reference>
<dbReference type="RefSeq" id="WP_073181123.1">
    <property type="nucleotide sequence ID" value="NZ_FQWL01000006.1"/>
</dbReference>
<proteinExistence type="predicted"/>
<name>A0A1M5P372_9FLAO</name>
<keyword evidence="2" id="KW-1185">Reference proteome</keyword>
<sequence length="169" mass="19412">MFKKPLAVLTILIAIQYGMGQIPGNPTVKKESPVSIDGFDYPQFDKFSNFAWFRTRLRLSNTTEFSIGGEHFRSYAADRITIPIELRQYISNKTYLMGGFQLEWDLMNENQGVPNPIPRNEIFYGLGHDVRPNWSLEARVVSPVGDPKFQKFGLEGVETRFELGTRLKF</sequence>
<dbReference type="EMBL" id="FQWL01000006">
    <property type="protein sequence ID" value="SHG96167.1"/>
    <property type="molecule type" value="Genomic_DNA"/>
</dbReference>
<protein>
    <recommendedName>
        <fullName evidence="3">Outer membrane protein beta-barrel domain-containing protein</fullName>
    </recommendedName>
</protein>
<evidence type="ECO:0000313" key="2">
    <source>
        <dbReference type="Proteomes" id="UP000184532"/>
    </source>
</evidence>
<dbReference type="OrthoDB" id="1424369at2"/>
<accession>A0A1M5P372</accession>
<dbReference type="Proteomes" id="UP000184532">
    <property type="component" value="Unassembled WGS sequence"/>
</dbReference>
<evidence type="ECO:0000313" key="1">
    <source>
        <dbReference type="EMBL" id="SHG96167.1"/>
    </source>
</evidence>
<gene>
    <name evidence="1" type="ORF">SAMN04488116_3042</name>
</gene>
<evidence type="ECO:0008006" key="3">
    <source>
        <dbReference type="Google" id="ProtNLM"/>
    </source>
</evidence>